<dbReference type="AlphaFoldDB" id="A0AAV0LG97"/>
<evidence type="ECO:0000313" key="3">
    <source>
        <dbReference type="Proteomes" id="UP001154282"/>
    </source>
</evidence>
<dbReference type="Proteomes" id="UP001154282">
    <property type="component" value="Unassembled WGS sequence"/>
</dbReference>
<reference evidence="2" key="1">
    <citation type="submission" date="2022-08" db="EMBL/GenBank/DDBJ databases">
        <authorList>
            <person name="Gutierrez-Valencia J."/>
        </authorList>
    </citation>
    <scope>NUCLEOTIDE SEQUENCE</scope>
</reference>
<dbReference type="EMBL" id="CAMGYJ010000006">
    <property type="protein sequence ID" value="CAI0433266.1"/>
    <property type="molecule type" value="Genomic_DNA"/>
</dbReference>
<proteinExistence type="predicted"/>
<keyword evidence="3" id="KW-1185">Reference proteome</keyword>
<gene>
    <name evidence="2" type="ORF">LITE_LOCUS23777</name>
</gene>
<protein>
    <submittedName>
        <fullName evidence="2">Uncharacterized protein</fullName>
    </submittedName>
</protein>
<organism evidence="2 3">
    <name type="scientific">Linum tenue</name>
    <dbReference type="NCBI Taxonomy" id="586396"/>
    <lineage>
        <taxon>Eukaryota</taxon>
        <taxon>Viridiplantae</taxon>
        <taxon>Streptophyta</taxon>
        <taxon>Embryophyta</taxon>
        <taxon>Tracheophyta</taxon>
        <taxon>Spermatophyta</taxon>
        <taxon>Magnoliopsida</taxon>
        <taxon>eudicotyledons</taxon>
        <taxon>Gunneridae</taxon>
        <taxon>Pentapetalae</taxon>
        <taxon>rosids</taxon>
        <taxon>fabids</taxon>
        <taxon>Malpighiales</taxon>
        <taxon>Linaceae</taxon>
        <taxon>Linum</taxon>
    </lineage>
</organism>
<comment type="caution">
    <text evidence="2">The sequence shown here is derived from an EMBL/GenBank/DDBJ whole genome shotgun (WGS) entry which is preliminary data.</text>
</comment>
<name>A0AAV0LG97_9ROSI</name>
<evidence type="ECO:0000313" key="2">
    <source>
        <dbReference type="EMBL" id="CAI0433266.1"/>
    </source>
</evidence>
<sequence>MHNFRPASSIGELGTSENKQGDNSDNWFKKVAELHNVADMDSAFAYDDFPDIMAIRKGKDRFVLDD</sequence>
<accession>A0AAV0LG97</accession>
<feature type="region of interest" description="Disordered" evidence="1">
    <location>
        <begin position="1"/>
        <end position="24"/>
    </location>
</feature>
<evidence type="ECO:0000256" key="1">
    <source>
        <dbReference type="SAM" id="MobiDB-lite"/>
    </source>
</evidence>